<proteinExistence type="predicted"/>
<keyword evidence="1 4" id="KW-0808">Transferase</keyword>
<name>F0RT80_SPHGB</name>
<dbReference type="OrthoDB" id="370325at2"/>
<accession>F0RT80</accession>
<evidence type="ECO:0000259" key="3">
    <source>
        <dbReference type="PROSITE" id="PS51186"/>
    </source>
</evidence>
<dbReference type="eggNOG" id="COG0456">
    <property type="taxonomic scope" value="Bacteria"/>
</dbReference>
<dbReference type="PROSITE" id="PS51186">
    <property type="entry name" value="GNAT"/>
    <property type="match status" value="1"/>
</dbReference>
<dbReference type="CDD" id="cd04301">
    <property type="entry name" value="NAT_SF"/>
    <property type="match status" value="1"/>
</dbReference>
<dbReference type="PANTHER" id="PTHR43877">
    <property type="entry name" value="AMINOALKYLPHOSPHONATE N-ACETYLTRANSFERASE-RELATED-RELATED"/>
    <property type="match status" value="1"/>
</dbReference>
<dbReference type="Pfam" id="PF00583">
    <property type="entry name" value="Acetyltransf_1"/>
    <property type="match status" value="1"/>
</dbReference>
<dbReference type="SUPFAM" id="SSF55729">
    <property type="entry name" value="Acyl-CoA N-acyltransferases (Nat)"/>
    <property type="match status" value="1"/>
</dbReference>
<evidence type="ECO:0000313" key="4">
    <source>
        <dbReference type="EMBL" id="ADY14385.1"/>
    </source>
</evidence>
<sequence length="152" mass="17066">MDIQITTFQHTCAIADIEGVHNLVHQQLTFIGYTPTMEDVQAVLANAMKQESRSVLFVAYQHNKALGIAFGNVCCGLESGGDYLWLNELYVAEEARVHGLGTQLLTEAQRWAKEHGCTYFAMVTHPKNERAQGLYAAEGFELENLVWVDKYL</sequence>
<evidence type="ECO:0000256" key="2">
    <source>
        <dbReference type="ARBA" id="ARBA00023315"/>
    </source>
</evidence>
<organism evidence="4 5">
    <name type="scientific">Sphaerochaeta globosa (strain ATCC BAA-1886 / DSM 22777 / Buddy)</name>
    <name type="common">Spirochaeta sp. (strain Buddy)</name>
    <dbReference type="NCBI Taxonomy" id="158189"/>
    <lineage>
        <taxon>Bacteria</taxon>
        <taxon>Pseudomonadati</taxon>
        <taxon>Spirochaetota</taxon>
        <taxon>Spirochaetia</taxon>
        <taxon>Spirochaetales</taxon>
        <taxon>Sphaerochaetaceae</taxon>
        <taxon>Sphaerochaeta</taxon>
    </lineage>
</organism>
<reference evidence="5" key="1">
    <citation type="submission" date="2011-02" db="EMBL/GenBank/DDBJ databases">
        <title>Complete sequence of Spirochaeta sp. Buddy.</title>
        <authorList>
            <person name="Lucas S."/>
            <person name="Copeland A."/>
            <person name="Lapidus A."/>
            <person name="Cheng J.-F."/>
            <person name="Goodwin L."/>
            <person name="Pitluck S."/>
            <person name="Zeytun A."/>
            <person name="Detter J.C."/>
            <person name="Han C."/>
            <person name="Tapia R."/>
            <person name="Land M."/>
            <person name="Hauser L."/>
            <person name="Kyrpides N."/>
            <person name="Ivanova N."/>
            <person name="Mikhailova N."/>
            <person name="Pagani I."/>
            <person name="Ritalahti K.M."/>
            <person name="Loeffler F.E."/>
            <person name="Woyke T."/>
        </authorList>
    </citation>
    <scope>NUCLEOTIDE SEQUENCE [LARGE SCALE GENOMIC DNA]</scope>
    <source>
        <strain evidence="5">ATCC BAA-1886 / DSM 22777 / Buddy</strain>
    </source>
</reference>
<dbReference type="InterPro" id="IPR000182">
    <property type="entry name" value="GNAT_dom"/>
</dbReference>
<dbReference type="AlphaFoldDB" id="F0RT80"/>
<dbReference type="GO" id="GO:0016747">
    <property type="term" value="F:acyltransferase activity, transferring groups other than amino-acyl groups"/>
    <property type="evidence" value="ECO:0007669"/>
    <property type="project" value="InterPro"/>
</dbReference>
<dbReference type="STRING" id="158189.SpiBuddy_2574"/>
<protein>
    <submittedName>
        <fullName evidence="4">GCN5-related N-acetyltransferase</fullName>
    </submittedName>
</protein>
<evidence type="ECO:0000256" key="1">
    <source>
        <dbReference type="ARBA" id="ARBA00022679"/>
    </source>
</evidence>
<keyword evidence="5" id="KW-1185">Reference proteome</keyword>
<dbReference type="RefSeq" id="WP_013608230.1">
    <property type="nucleotide sequence ID" value="NC_015152.1"/>
</dbReference>
<evidence type="ECO:0000313" key="5">
    <source>
        <dbReference type="Proteomes" id="UP000008466"/>
    </source>
</evidence>
<dbReference type="Proteomes" id="UP000008466">
    <property type="component" value="Chromosome"/>
</dbReference>
<dbReference type="KEGG" id="sbu:SpiBuddy_2574"/>
<dbReference type="EMBL" id="CP002541">
    <property type="protein sequence ID" value="ADY14385.1"/>
    <property type="molecule type" value="Genomic_DNA"/>
</dbReference>
<dbReference type="InterPro" id="IPR050832">
    <property type="entry name" value="Bact_Acetyltransf"/>
</dbReference>
<gene>
    <name evidence="4" type="ordered locus">SpiBuddy_2574</name>
</gene>
<keyword evidence="2" id="KW-0012">Acyltransferase</keyword>
<feature type="domain" description="N-acetyltransferase" evidence="3">
    <location>
        <begin position="3"/>
        <end position="152"/>
    </location>
</feature>
<dbReference type="InterPro" id="IPR016181">
    <property type="entry name" value="Acyl_CoA_acyltransferase"/>
</dbReference>
<dbReference type="HOGENOM" id="CLU_144831_0_0_12"/>
<dbReference type="Gene3D" id="3.40.630.30">
    <property type="match status" value="1"/>
</dbReference>
<dbReference type="PANTHER" id="PTHR43877:SF2">
    <property type="entry name" value="AMINOALKYLPHOSPHONATE N-ACETYLTRANSFERASE-RELATED"/>
    <property type="match status" value="1"/>
</dbReference>